<reference evidence="1" key="2">
    <citation type="submission" date="2025-09" db="UniProtKB">
        <authorList>
            <consortium name="Ensembl"/>
        </authorList>
    </citation>
    <scope>IDENTIFICATION</scope>
</reference>
<dbReference type="Proteomes" id="UP000694401">
    <property type="component" value="Unassembled WGS sequence"/>
</dbReference>
<reference evidence="1" key="1">
    <citation type="submission" date="2025-08" db="UniProtKB">
        <authorList>
            <consortium name="Ensembl"/>
        </authorList>
    </citation>
    <scope>IDENTIFICATION</scope>
</reference>
<name>A0A8D2NPP1_ZOSLA</name>
<proteinExistence type="predicted"/>
<organism evidence="1 2">
    <name type="scientific">Zosterops lateralis melanops</name>
    <dbReference type="NCBI Taxonomy" id="1220523"/>
    <lineage>
        <taxon>Eukaryota</taxon>
        <taxon>Metazoa</taxon>
        <taxon>Chordata</taxon>
        <taxon>Craniata</taxon>
        <taxon>Vertebrata</taxon>
        <taxon>Euteleostomi</taxon>
        <taxon>Archelosauria</taxon>
        <taxon>Archosauria</taxon>
        <taxon>Dinosauria</taxon>
        <taxon>Saurischia</taxon>
        <taxon>Theropoda</taxon>
        <taxon>Coelurosauria</taxon>
        <taxon>Aves</taxon>
        <taxon>Neognathae</taxon>
        <taxon>Neoaves</taxon>
        <taxon>Telluraves</taxon>
        <taxon>Australaves</taxon>
        <taxon>Passeriformes</taxon>
        <taxon>Sylvioidea</taxon>
        <taxon>Zosteropidae</taxon>
        <taxon>Zosterops</taxon>
    </lineage>
</organism>
<dbReference type="AlphaFoldDB" id="A0A8D2NPP1"/>
<dbReference type="Ensembl" id="ENSZLMT00000000876.1">
    <property type="protein sequence ID" value="ENSZLMP00000000836.1"/>
    <property type="gene ID" value="ENSZLMG00000000701.1"/>
</dbReference>
<keyword evidence="2" id="KW-1185">Reference proteome</keyword>
<accession>A0A8D2NPP1</accession>
<sequence>PAPVPCSCHCWLRGFVLMLWKDNRAQMCSVSLVWLENTVTCTLPRQQQRPWTFKVSWGVTSPRMFSCSWPLKAF</sequence>
<evidence type="ECO:0000313" key="2">
    <source>
        <dbReference type="Proteomes" id="UP000694401"/>
    </source>
</evidence>
<evidence type="ECO:0000313" key="1">
    <source>
        <dbReference type="Ensembl" id="ENSZLMP00000000836.1"/>
    </source>
</evidence>
<protein>
    <submittedName>
        <fullName evidence="1">Uncharacterized protein</fullName>
    </submittedName>
</protein>